<keyword evidence="2" id="KW-0472">Membrane</keyword>
<evidence type="ECO:0000256" key="1">
    <source>
        <dbReference type="SAM" id="MobiDB-lite"/>
    </source>
</evidence>
<keyword evidence="2" id="KW-1133">Transmembrane helix</keyword>
<reference evidence="4" key="1">
    <citation type="journal article" date="2019" name="Int. J. Syst. Evol. Microbiol.">
        <title>The Global Catalogue of Microorganisms (GCM) 10K type strain sequencing project: providing services to taxonomists for standard genome sequencing and annotation.</title>
        <authorList>
            <consortium name="The Broad Institute Genomics Platform"/>
            <consortium name="The Broad Institute Genome Sequencing Center for Infectious Disease"/>
            <person name="Wu L."/>
            <person name="Ma J."/>
        </authorList>
    </citation>
    <scope>NUCLEOTIDE SEQUENCE [LARGE SCALE GENOMIC DNA]</scope>
    <source>
        <strain evidence="4">JCM 17986</strain>
    </source>
</reference>
<comment type="caution">
    <text evidence="3">The sequence shown here is derived from an EMBL/GenBank/DDBJ whole genome shotgun (WGS) entry which is preliminary data.</text>
</comment>
<keyword evidence="4" id="KW-1185">Reference proteome</keyword>
<proteinExistence type="predicted"/>
<evidence type="ECO:0000313" key="4">
    <source>
        <dbReference type="Proteomes" id="UP001500466"/>
    </source>
</evidence>
<accession>A0ABP9HV81</accession>
<feature type="transmembrane region" description="Helical" evidence="2">
    <location>
        <begin position="230"/>
        <end position="254"/>
    </location>
</feature>
<protein>
    <submittedName>
        <fullName evidence="3">Uncharacterized protein</fullName>
    </submittedName>
</protein>
<evidence type="ECO:0000256" key="2">
    <source>
        <dbReference type="SAM" id="Phobius"/>
    </source>
</evidence>
<dbReference type="Proteomes" id="UP001500466">
    <property type="component" value="Unassembled WGS sequence"/>
</dbReference>
<dbReference type="RefSeq" id="WP_345678339.1">
    <property type="nucleotide sequence ID" value="NZ_BAABHS010000021.1"/>
</dbReference>
<sequence length="265" mass="26379">MSPSPSGQPHTYGVGISRQITFDGTTGIGSIPFTVGNSTERTQPARDVYAFSTNELKILDVPGCVPAKPLSSAWGTTFRCTLPELKPGEQRSWTATVQYAPAIRADEPRAARAAVRLPLEDSALISTFCVVVVPQGATNLDVVLGQDGPLRLAFGSNDPNVIGFTIAPGSGGNSGGSGGGSRAGSAGGSGGTAGGGNGGNGPNAVGGGSGGGSTDTGGSGTSGSLPKTGFVPWGLSMAGGALGLLILGTAMVGFTRMRRRRDLEA</sequence>
<feature type="compositionally biased region" description="Gly residues" evidence="1">
    <location>
        <begin position="171"/>
        <end position="221"/>
    </location>
</feature>
<name>A0ABP9HV81_9ACTN</name>
<gene>
    <name evidence="3" type="ORF">GCM10023205_54530</name>
</gene>
<evidence type="ECO:0000313" key="3">
    <source>
        <dbReference type="EMBL" id="GAA4979171.1"/>
    </source>
</evidence>
<feature type="region of interest" description="Disordered" evidence="1">
    <location>
        <begin position="171"/>
        <end position="225"/>
    </location>
</feature>
<dbReference type="EMBL" id="BAABHS010000021">
    <property type="protein sequence ID" value="GAA4979171.1"/>
    <property type="molecule type" value="Genomic_DNA"/>
</dbReference>
<organism evidence="3 4">
    <name type="scientific">Yinghuangia aomiensis</name>
    <dbReference type="NCBI Taxonomy" id="676205"/>
    <lineage>
        <taxon>Bacteria</taxon>
        <taxon>Bacillati</taxon>
        <taxon>Actinomycetota</taxon>
        <taxon>Actinomycetes</taxon>
        <taxon>Kitasatosporales</taxon>
        <taxon>Streptomycetaceae</taxon>
        <taxon>Yinghuangia</taxon>
    </lineage>
</organism>
<keyword evidence="2" id="KW-0812">Transmembrane</keyword>